<protein>
    <recommendedName>
        <fullName evidence="4">DUF4760 domain-containing protein</fullName>
    </recommendedName>
</protein>
<evidence type="ECO:0000313" key="2">
    <source>
        <dbReference type="EMBL" id="TLP56212.1"/>
    </source>
</evidence>
<dbReference type="Proteomes" id="UP000309033">
    <property type="component" value="Unassembled WGS sequence"/>
</dbReference>
<dbReference type="Pfam" id="PF15956">
    <property type="entry name" value="DUF4760"/>
    <property type="match status" value="1"/>
</dbReference>
<feature type="transmembrane region" description="Helical" evidence="1">
    <location>
        <begin position="25"/>
        <end position="46"/>
    </location>
</feature>
<keyword evidence="1" id="KW-0472">Membrane</keyword>
<organism evidence="2 3">
    <name type="scientific">Microbispora triticiradicis</name>
    <dbReference type="NCBI Taxonomy" id="2200763"/>
    <lineage>
        <taxon>Bacteria</taxon>
        <taxon>Bacillati</taxon>
        <taxon>Actinomycetota</taxon>
        <taxon>Actinomycetes</taxon>
        <taxon>Streptosporangiales</taxon>
        <taxon>Streptosporangiaceae</taxon>
        <taxon>Microbispora</taxon>
    </lineage>
</organism>
<keyword evidence="3" id="KW-1185">Reference proteome</keyword>
<comment type="caution">
    <text evidence="2">The sequence shown here is derived from an EMBL/GenBank/DDBJ whole genome shotgun (WGS) entry which is preliminary data.</text>
</comment>
<gene>
    <name evidence="2" type="ORF">FED44_23040</name>
</gene>
<reference evidence="2" key="1">
    <citation type="submission" date="2019-05" db="EMBL/GenBank/DDBJ databases">
        <title>Isolation, diversity and antifungal activity of Actinobacteria from wheat.</title>
        <authorList>
            <person name="Yu B."/>
        </authorList>
    </citation>
    <scope>NUCLEOTIDE SEQUENCE [LARGE SCALE GENOMIC DNA]</scope>
    <source>
        <strain evidence="2">NEAU-HEGS1-5</strain>
    </source>
</reference>
<evidence type="ECO:0008006" key="4">
    <source>
        <dbReference type="Google" id="ProtNLM"/>
    </source>
</evidence>
<name>A0A5R8YRU0_9ACTN</name>
<proteinExistence type="predicted"/>
<dbReference type="OrthoDB" id="4217553at2"/>
<sequence length="205" mass="23365">MNDSPNSVVFPENRRIDAAREWMDLLGAATLAVSLLALAVSVATALRQIRIMHHTNQLPVLVELFQEFRSSEFQLAERYVVQRLRDEHDPETGCMLLPEEAFLAVTKVIGFYSGCGAFIARKVADEGLVVPLLGYRASRAWDALEPFIRREREIRESSDRYASVFEDFVWRVRRHTSLEKAYGLRLRTLPPTPARDVPPPEPQTT</sequence>
<evidence type="ECO:0000256" key="1">
    <source>
        <dbReference type="SAM" id="Phobius"/>
    </source>
</evidence>
<keyword evidence="1" id="KW-1133">Transmembrane helix</keyword>
<dbReference type="AlphaFoldDB" id="A0A5R8YRU0"/>
<accession>A0A5R8YRU0</accession>
<dbReference type="InterPro" id="IPR031876">
    <property type="entry name" value="DUF4760"/>
</dbReference>
<dbReference type="EMBL" id="VANP01000009">
    <property type="protein sequence ID" value="TLP56212.1"/>
    <property type="molecule type" value="Genomic_DNA"/>
</dbReference>
<keyword evidence="1" id="KW-0812">Transmembrane</keyword>
<evidence type="ECO:0000313" key="3">
    <source>
        <dbReference type="Proteomes" id="UP000309033"/>
    </source>
</evidence>